<dbReference type="AlphaFoldDB" id="A0A2H3KL83"/>
<evidence type="ECO:0000259" key="3">
    <source>
        <dbReference type="PROSITE" id="PS51202"/>
    </source>
</evidence>
<evidence type="ECO:0000256" key="1">
    <source>
        <dbReference type="SAM" id="Phobius"/>
    </source>
</evidence>
<dbReference type="OrthoDB" id="9785285at2"/>
<gene>
    <name evidence="4" type="ORF">A9Q02_02165</name>
</gene>
<dbReference type="InterPro" id="IPR003148">
    <property type="entry name" value="RCK_N"/>
</dbReference>
<dbReference type="InterPro" id="IPR050721">
    <property type="entry name" value="Trk_Ktr_HKT_K-transport"/>
</dbReference>
<dbReference type="RefSeq" id="WP_097653213.1">
    <property type="nucleotide sequence ID" value="NZ_LYXE01000090.1"/>
</dbReference>
<sequence length="635" mass="70331">MTELHESAYHTLHNPDERQRRLRRRRRPFWRVALAGLYDFIQLVREARIALLGFTLLAVVNASYLLVFYDYAAAGVPPFTLISAFYETMKMMTLETDLPIPENDLFGDLLFFVTPILGLALVFQGILNFGRFLLDKGSRREGWQVSLARTYRDHVIVCGLGSVTYRVIIDLLEEGYGVVAIERNWQSEFVEPTLAVGVPVILGDARSREVLQAAGLFRARSLISGLGDDLGNIEIGLAARRRRPDLPIILRIFDEDLDLNLEQTFGRNAVFSTSTLASPTLAAAALGRSIAHVLPLPQSFRHSDGATRYKGVLSLTITPGSELTGSLRHIEEQMGVWALLHLKRNQTPRRKRVSNEHAHLEPGDTVALLGPLERLEQARVLNHGYGQGSELEVRSFSQTYDTVIVCGMGKIGARVIRDLDSMRPRPRIVLICQPEVTREELLEEANPLLADRVTGDARRATVLQTAGIERACALVAATSDDLTNLQIGLAARKLVPDIDLVLRVFNEDLAGRLELMFGAHTTFSVAGLAAPTFAAAAVVRGISYAIELDEQLLSTTTLRVQAGDEFDQRTVEQVRKHMGIIPLALKRNGQDVLIISTTGFVPGDEVAVLIDVGMLERLRMKSQRLIETALVDPVT</sequence>
<feature type="transmembrane region" description="Helical" evidence="1">
    <location>
        <begin position="28"/>
        <end position="44"/>
    </location>
</feature>
<dbReference type="SUPFAM" id="SSF51735">
    <property type="entry name" value="NAD(P)-binding Rossmann-fold domains"/>
    <property type="match status" value="2"/>
</dbReference>
<dbReference type="PROSITE" id="PS51202">
    <property type="entry name" value="RCK_C"/>
    <property type="match status" value="1"/>
</dbReference>
<dbReference type="GO" id="GO:0008324">
    <property type="term" value="F:monoatomic cation transmembrane transporter activity"/>
    <property type="evidence" value="ECO:0007669"/>
    <property type="project" value="InterPro"/>
</dbReference>
<dbReference type="InterPro" id="IPR036291">
    <property type="entry name" value="NAD(P)-bd_dom_sf"/>
</dbReference>
<keyword evidence="1" id="KW-1133">Transmembrane helix</keyword>
<evidence type="ECO:0000259" key="2">
    <source>
        <dbReference type="PROSITE" id="PS51201"/>
    </source>
</evidence>
<dbReference type="Pfam" id="PF02254">
    <property type="entry name" value="TrkA_N"/>
    <property type="match status" value="2"/>
</dbReference>
<dbReference type="PANTHER" id="PTHR43833">
    <property type="entry name" value="POTASSIUM CHANNEL PROTEIN 2-RELATED-RELATED"/>
    <property type="match status" value="1"/>
</dbReference>
<organism evidence="4 5">
    <name type="scientific">Candidatus Chloroploca asiatica</name>
    <dbReference type="NCBI Taxonomy" id="1506545"/>
    <lineage>
        <taxon>Bacteria</taxon>
        <taxon>Bacillati</taxon>
        <taxon>Chloroflexota</taxon>
        <taxon>Chloroflexia</taxon>
        <taxon>Chloroflexales</taxon>
        <taxon>Chloroflexineae</taxon>
        <taxon>Oscillochloridaceae</taxon>
        <taxon>Candidatus Chloroploca</taxon>
    </lineage>
</organism>
<keyword evidence="1" id="KW-0472">Membrane</keyword>
<dbReference type="EMBL" id="LYXE01000090">
    <property type="protein sequence ID" value="PDV98760.1"/>
    <property type="molecule type" value="Genomic_DNA"/>
</dbReference>
<dbReference type="Gene3D" id="3.40.50.720">
    <property type="entry name" value="NAD(P)-binding Rossmann-like Domain"/>
    <property type="match status" value="2"/>
</dbReference>
<protein>
    <recommendedName>
        <fullName evidence="6">Potassium transporter TrkA</fullName>
    </recommendedName>
</protein>
<evidence type="ECO:0000313" key="4">
    <source>
        <dbReference type="EMBL" id="PDV98760.1"/>
    </source>
</evidence>
<feature type="domain" description="RCK N-terminal" evidence="2">
    <location>
        <begin position="152"/>
        <end position="271"/>
    </location>
</feature>
<feature type="transmembrane region" description="Helical" evidence="1">
    <location>
        <begin position="109"/>
        <end position="130"/>
    </location>
</feature>
<keyword evidence="5" id="KW-1185">Reference proteome</keyword>
<comment type="caution">
    <text evidence="4">The sequence shown here is derived from an EMBL/GenBank/DDBJ whole genome shotgun (WGS) entry which is preliminary data.</text>
</comment>
<feature type="domain" description="RCK C-terminal" evidence="3">
    <location>
        <begin position="543"/>
        <end position="624"/>
    </location>
</feature>
<accession>A0A2H3KL83</accession>
<dbReference type="PROSITE" id="PS51201">
    <property type="entry name" value="RCK_N"/>
    <property type="match status" value="2"/>
</dbReference>
<reference evidence="4 5" key="1">
    <citation type="submission" date="2016-05" db="EMBL/GenBank/DDBJ databases">
        <authorList>
            <person name="Lavstsen T."/>
            <person name="Jespersen J.S."/>
        </authorList>
    </citation>
    <scope>NUCLEOTIDE SEQUENCE [LARGE SCALE GENOMIC DNA]</scope>
    <source>
        <strain evidence="4 5">B7-9</strain>
    </source>
</reference>
<dbReference type="GO" id="GO:0006813">
    <property type="term" value="P:potassium ion transport"/>
    <property type="evidence" value="ECO:0007669"/>
    <property type="project" value="InterPro"/>
</dbReference>
<dbReference type="InterPro" id="IPR006037">
    <property type="entry name" value="RCK_C"/>
</dbReference>
<dbReference type="PANTHER" id="PTHR43833:SF11">
    <property type="entry name" value="VOLTAGE-GATED POTASSIUM CHANNEL KCH"/>
    <property type="match status" value="1"/>
</dbReference>
<evidence type="ECO:0000313" key="5">
    <source>
        <dbReference type="Proteomes" id="UP000220922"/>
    </source>
</evidence>
<name>A0A2H3KL83_9CHLR</name>
<feature type="domain" description="RCK N-terminal" evidence="2">
    <location>
        <begin position="400"/>
        <end position="525"/>
    </location>
</feature>
<evidence type="ECO:0008006" key="6">
    <source>
        <dbReference type="Google" id="ProtNLM"/>
    </source>
</evidence>
<dbReference type="Proteomes" id="UP000220922">
    <property type="component" value="Unassembled WGS sequence"/>
</dbReference>
<proteinExistence type="predicted"/>
<keyword evidence="1" id="KW-0812">Transmembrane</keyword>
<feature type="transmembrane region" description="Helical" evidence="1">
    <location>
        <begin position="72"/>
        <end position="89"/>
    </location>
</feature>